<name>A0A4R5NMG0_9LACO</name>
<dbReference type="Proteomes" id="UP000294854">
    <property type="component" value="Unassembled WGS sequence"/>
</dbReference>
<organism evidence="1 2">
    <name type="scientific">Secundilactobacillus malefermentans</name>
    <dbReference type="NCBI Taxonomy" id="176292"/>
    <lineage>
        <taxon>Bacteria</taxon>
        <taxon>Bacillati</taxon>
        <taxon>Bacillota</taxon>
        <taxon>Bacilli</taxon>
        <taxon>Lactobacillales</taxon>
        <taxon>Lactobacillaceae</taxon>
        <taxon>Secundilactobacillus</taxon>
    </lineage>
</organism>
<proteinExistence type="predicted"/>
<protein>
    <recommendedName>
        <fullName evidence="3">LXG domain-containing protein</fullName>
    </recommendedName>
</protein>
<dbReference type="OrthoDB" id="2146076at2"/>
<comment type="caution">
    <text evidence="1">The sequence shown here is derived from an EMBL/GenBank/DDBJ whole genome shotgun (WGS) entry which is preliminary data.</text>
</comment>
<reference evidence="1 2" key="1">
    <citation type="journal article" date="2019" name="Appl. Microbiol. Biotechnol.">
        <title>Uncovering carbohydrate metabolism through a genotype-phenotype association study of 56 lactic acid bacteria genomes.</title>
        <authorList>
            <person name="Buron-Moles G."/>
            <person name="Chailyan A."/>
            <person name="Dolejs I."/>
            <person name="Forster J."/>
            <person name="Miks M.H."/>
        </authorList>
    </citation>
    <scope>NUCLEOTIDE SEQUENCE [LARGE SCALE GENOMIC DNA]</scope>
    <source>
        <strain evidence="1 2">ATCC 49373</strain>
    </source>
</reference>
<accession>A0A4R5NMG0</accession>
<evidence type="ECO:0000313" key="2">
    <source>
        <dbReference type="Proteomes" id="UP000294854"/>
    </source>
</evidence>
<evidence type="ECO:0000313" key="1">
    <source>
        <dbReference type="EMBL" id="TDG76936.1"/>
    </source>
</evidence>
<keyword evidence="2" id="KW-1185">Reference proteome</keyword>
<evidence type="ECO:0008006" key="3">
    <source>
        <dbReference type="Google" id="ProtNLM"/>
    </source>
</evidence>
<dbReference type="EMBL" id="PUFO01000056">
    <property type="protein sequence ID" value="TDG76936.1"/>
    <property type="molecule type" value="Genomic_DNA"/>
</dbReference>
<dbReference type="STRING" id="1122149.FD44_GL001134"/>
<dbReference type="RefSeq" id="WP_010620492.1">
    <property type="nucleotide sequence ID" value="NZ_CP042371.1"/>
</dbReference>
<gene>
    <name evidence="1" type="ORF">C5L31_001527</name>
</gene>
<dbReference type="AlphaFoldDB" id="A0A4R5NMG0"/>
<sequence length="144" mass="16068">MKPTAMSAYFPVLSDVLTKTDEMGEKMSTDFTELRKAIDDGKLSEVAADRLTAIKANFQVGTDTYAENVNRLEQASVPVRILGKHKQLVAAYRNYATACQQMVDAIDVENANVDEKAFNESEKTQENMMDKVSLYAQRIMASTM</sequence>